<dbReference type="Proteomes" id="UP000665020">
    <property type="component" value="Chromosome"/>
</dbReference>
<evidence type="ECO:0000256" key="1">
    <source>
        <dbReference type="SAM" id="Phobius"/>
    </source>
</evidence>
<dbReference type="InterPro" id="IPR021338">
    <property type="entry name" value="DUF2953"/>
</dbReference>
<dbReference type="AlphaFoldDB" id="A0A8A7KKU8"/>
<keyword evidence="1" id="KW-0472">Membrane</keyword>
<feature type="transmembrane region" description="Helical" evidence="1">
    <location>
        <begin position="70"/>
        <end position="89"/>
    </location>
</feature>
<keyword evidence="3" id="KW-1185">Reference proteome</keyword>
<evidence type="ECO:0000313" key="2">
    <source>
        <dbReference type="EMBL" id="QTL98472.1"/>
    </source>
</evidence>
<dbReference type="KEGG" id="ifn:GM661_11080"/>
<name>A0A8A7KKU8_9FIRM</name>
<dbReference type="Pfam" id="PF11167">
    <property type="entry name" value="DUF2953"/>
    <property type="match status" value="1"/>
</dbReference>
<reference evidence="2" key="1">
    <citation type="submission" date="2019-12" db="EMBL/GenBank/DDBJ databases">
        <authorList>
            <person name="zhang j."/>
            <person name="sun C.M."/>
        </authorList>
    </citation>
    <scope>NUCLEOTIDE SEQUENCE</scope>
    <source>
        <strain evidence="2">NS-1</strain>
    </source>
</reference>
<keyword evidence="1" id="KW-1133">Transmembrane helix</keyword>
<proteinExistence type="predicted"/>
<accession>A0A8A7KKU8</accession>
<gene>
    <name evidence="2" type="ORF">GM661_11080</name>
</gene>
<dbReference type="EMBL" id="CP046640">
    <property type="protein sequence ID" value="QTL98472.1"/>
    <property type="molecule type" value="Genomic_DNA"/>
</dbReference>
<keyword evidence="1" id="KW-0812">Transmembrane</keyword>
<protein>
    <submittedName>
        <fullName evidence="2">DUF2953 domain-containing protein</fullName>
    </submittedName>
</protein>
<sequence>MGTNRDKRTGVKPMILILLVSLFLFLLLIPVSLEIDYSRKGADDDFRLDLFTGLRIFGFHFKIPYIENRFLLFFTELFAEIDAIFINVWHKKKDIELEKEVSWQEIQFKKLSRVIAVLLNKQLNELIINTIHLKAKEVSWETEFGLADPALTGISNGLLWFIKCLLIQLAEKRIDFIKKPRLSIKPNFKQRGFKTSFHGIFLLTIGNIIFTVIKIIVYRVKGGYRPWENIQLKN</sequence>
<evidence type="ECO:0000313" key="3">
    <source>
        <dbReference type="Proteomes" id="UP000665020"/>
    </source>
</evidence>
<feature type="transmembrane region" description="Helical" evidence="1">
    <location>
        <begin position="197"/>
        <end position="217"/>
    </location>
</feature>
<organism evidence="2 3">
    <name type="scientific">Iocasia fonsfrigidae</name>
    <dbReference type="NCBI Taxonomy" id="2682810"/>
    <lineage>
        <taxon>Bacteria</taxon>
        <taxon>Bacillati</taxon>
        <taxon>Bacillota</taxon>
        <taxon>Clostridia</taxon>
        <taxon>Halanaerobiales</taxon>
        <taxon>Halanaerobiaceae</taxon>
        <taxon>Iocasia</taxon>
    </lineage>
</organism>